<gene>
    <name evidence="8" type="ORF">SAMN06296065_1111</name>
</gene>
<dbReference type="EMBL" id="FXUI01000011">
    <property type="protein sequence ID" value="SMP78374.1"/>
    <property type="molecule type" value="Genomic_DNA"/>
</dbReference>
<evidence type="ECO:0000256" key="5">
    <source>
        <dbReference type="ARBA" id="ARBA00022692"/>
    </source>
</evidence>
<organism evidence="8 9">
    <name type="scientific">Novosphingobium panipatense</name>
    <dbReference type="NCBI Taxonomy" id="428991"/>
    <lineage>
        <taxon>Bacteria</taxon>
        <taxon>Pseudomonadati</taxon>
        <taxon>Pseudomonadota</taxon>
        <taxon>Alphaproteobacteria</taxon>
        <taxon>Sphingomonadales</taxon>
        <taxon>Sphingomonadaceae</taxon>
        <taxon>Novosphingobium</taxon>
    </lineage>
</organism>
<dbReference type="Gene3D" id="1.20.1600.10">
    <property type="entry name" value="Outer membrane efflux proteins (OEP)"/>
    <property type="match status" value="1"/>
</dbReference>
<evidence type="ECO:0000313" key="8">
    <source>
        <dbReference type="EMBL" id="SMP78374.1"/>
    </source>
</evidence>
<keyword evidence="5" id="KW-0812">Transmembrane</keyword>
<evidence type="ECO:0000256" key="6">
    <source>
        <dbReference type="ARBA" id="ARBA00023136"/>
    </source>
</evidence>
<comment type="subcellular location">
    <subcellularLocation>
        <location evidence="1">Cell outer membrane</location>
    </subcellularLocation>
</comment>
<comment type="similarity">
    <text evidence="2">Belongs to the outer membrane factor (OMF) (TC 1.B.17) family.</text>
</comment>
<dbReference type="PANTHER" id="PTHR30026:SF22">
    <property type="entry name" value="OUTER MEMBRANE EFFLUX PROTEIN"/>
    <property type="match status" value="1"/>
</dbReference>
<dbReference type="PANTHER" id="PTHR30026">
    <property type="entry name" value="OUTER MEMBRANE PROTEIN TOLC"/>
    <property type="match status" value="1"/>
</dbReference>
<dbReference type="InterPro" id="IPR003423">
    <property type="entry name" value="OMP_efflux"/>
</dbReference>
<reference evidence="8 9" key="1">
    <citation type="submission" date="2017-05" db="EMBL/GenBank/DDBJ databases">
        <authorList>
            <person name="Varghese N."/>
            <person name="Submissions S."/>
        </authorList>
    </citation>
    <scope>NUCLEOTIDE SEQUENCE [LARGE SCALE GENOMIC DNA]</scope>
    <source>
        <strain evidence="8 9">SM16</strain>
    </source>
</reference>
<evidence type="ECO:0000256" key="1">
    <source>
        <dbReference type="ARBA" id="ARBA00004442"/>
    </source>
</evidence>
<evidence type="ECO:0000313" key="9">
    <source>
        <dbReference type="Proteomes" id="UP001157910"/>
    </source>
</evidence>
<dbReference type="InterPro" id="IPR051906">
    <property type="entry name" value="TolC-like"/>
</dbReference>
<keyword evidence="4" id="KW-1134">Transmembrane beta strand</keyword>
<sequence>MIIAFGCACSSVGAQTDDSRLLTLEDAVRQVVEWHPAVTEAVGRLNAREQQIAVAEAGYLPQIEGGIGTGYNNIGGARWRPRANLSASQMIFDFGKVSSTVALAEAGTKVGRAQLLYAVDSLVRDTSYAIIEIQRSRALQSVVFEQLERIRSISGLVDQRFQKGAATRSDALQAQARIQAGEAILQQIEAEQRRWVSNLVHLLGVEVAPAVSTEVPPWLERSCERGEPDWARVPALMQVQAQRDEAEAELDRNRANALPTVSLGAGTSTDINDPFSRRAEYNFGINVSSSLYSGGANSARIRGANYALEAADAAEANIRNEVSRLLSEAQRQIGSFNDLVVTLTGRERSMSQTGELYRLQYFEMGTRTLVDLLNAEQELQQVRLDLVNTRHDLRRLNVDCLFNAGEEREAFRLTGLVVEGVRL</sequence>
<keyword evidence="6" id="KW-0472">Membrane</keyword>
<evidence type="ECO:0000256" key="2">
    <source>
        <dbReference type="ARBA" id="ARBA00007613"/>
    </source>
</evidence>
<proteinExistence type="inferred from homology"/>
<evidence type="ECO:0000256" key="7">
    <source>
        <dbReference type="ARBA" id="ARBA00023237"/>
    </source>
</evidence>
<keyword evidence="3" id="KW-0813">Transport</keyword>
<evidence type="ECO:0000256" key="4">
    <source>
        <dbReference type="ARBA" id="ARBA00022452"/>
    </source>
</evidence>
<keyword evidence="9" id="KW-1185">Reference proteome</keyword>
<protein>
    <submittedName>
        <fullName evidence="8">Outer membrane protein, adhesin transport system</fullName>
    </submittedName>
</protein>
<dbReference type="Pfam" id="PF02321">
    <property type="entry name" value="OEP"/>
    <property type="match status" value="2"/>
</dbReference>
<accession>A0ABY1QRR8</accession>
<comment type="caution">
    <text evidence="8">The sequence shown here is derived from an EMBL/GenBank/DDBJ whole genome shotgun (WGS) entry which is preliminary data.</text>
</comment>
<evidence type="ECO:0000256" key="3">
    <source>
        <dbReference type="ARBA" id="ARBA00022448"/>
    </source>
</evidence>
<name>A0ABY1QRR8_9SPHN</name>
<keyword evidence="7" id="KW-0998">Cell outer membrane</keyword>
<dbReference type="Proteomes" id="UP001157910">
    <property type="component" value="Unassembled WGS sequence"/>
</dbReference>
<dbReference type="SUPFAM" id="SSF56954">
    <property type="entry name" value="Outer membrane efflux proteins (OEP)"/>
    <property type="match status" value="1"/>
</dbReference>